<dbReference type="PROSITE" id="PS00616">
    <property type="entry name" value="HIS_ACID_PHOSPHAT_1"/>
    <property type="match status" value="1"/>
</dbReference>
<dbReference type="AlphaFoldDB" id="S3D608"/>
<dbReference type="CDD" id="cd07061">
    <property type="entry name" value="HP_HAP_like"/>
    <property type="match status" value="1"/>
</dbReference>
<dbReference type="Gene3D" id="3.40.50.1240">
    <property type="entry name" value="Phosphoglycerate mutase-like"/>
    <property type="match status" value="1"/>
</dbReference>
<dbReference type="InterPro" id="IPR029033">
    <property type="entry name" value="His_PPase_superfam"/>
</dbReference>
<name>S3D608_OPHP1</name>
<reference evidence="4 5" key="1">
    <citation type="journal article" date="2013" name="BMC Genomics">
        <title>The genome and transcriptome of the pine saprophyte Ophiostoma piceae, and a comparison with the bark beetle-associated pine pathogen Grosmannia clavigera.</title>
        <authorList>
            <person name="Haridas S."/>
            <person name="Wang Y."/>
            <person name="Lim L."/>
            <person name="Massoumi Alamouti S."/>
            <person name="Jackman S."/>
            <person name="Docking R."/>
            <person name="Robertson G."/>
            <person name="Birol I."/>
            <person name="Bohlmann J."/>
            <person name="Breuil C."/>
        </authorList>
    </citation>
    <scope>NUCLEOTIDE SEQUENCE [LARGE SCALE GENOMIC DNA]</scope>
    <source>
        <strain evidence="4 5">UAMH 11346</strain>
    </source>
</reference>
<evidence type="ECO:0000313" key="5">
    <source>
        <dbReference type="Proteomes" id="UP000016923"/>
    </source>
</evidence>
<dbReference type="GO" id="GO:0016158">
    <property type="term" value="F:inositol hexakisphosphate 3-phosphatase activity"/>
    <property type="evidence" value="ECO:0007669"/>
    <property type="project" value="UniProtKB-EC"/>
</dbReference>
<proteinExistence type="inferred from homology"/>
<dbReference type="PANTHER" id="PTHR11567">
    <property type="entry name" value="ACID PHOSPHATASE-RELATED"/>
    <property type="match status" value="1"/>
</dbReference>
<dbReference type="SUPFAM" id="SSF53254">
    <property type="entry name" value="Phosphoglycerate mutase-like"/>
    <property type="match status" value="1"/>
</dbReference>
<dbReference type="EMBL" id="KE148148">
    <property type="protein sequence ID" value="EPE08825.1"/>
    <property type="molecule type" value="Genomic_DNA"/>
</dbReference>
<dbReference type="Proteomes" id="UP000016923">
    <property type="component" value="Unassembled WGS sequence"/>
</dbReference>
<dbReference type="PANTHER" id="PTHR11567:SF110">
    <property type="entry name" value="2-PHOSPHOXYLOSE PHOSPHATASE 1"/>
    <property type="match status" value="1"/>
</dbReference>
<gene>
    <name evidence="4" type="ORF">F503_04412</name>
</gene>
<dbReference type="STRING" id="1262450.S3D608"/>
<dbReference type="VEuPathDB" id="FungiDB:F503_04412"/>
<accession>S3D608</accession>
<evidence type="ECO:0000256" key="1">
    <source>
        <dbReference type="ARBA" id="ARBA00005375"/>
    </source>
</evidence>
<dbReference type="InterPro" id="IPR000560">
    <property type="entry name" value="His_Pase_clade-2"/>
</dbReference>
<evidence type="ECO:0000256" key="3">
    <source>
        <dbReference type="ARBA" id="ARBA00022801"/>
    </source>
</evidence>
<keyword evidence="5" id="KW-1185">Reference proteome</keyword>
<sequence length="510" mass="56042">MTTLVPRQPYTDDELRKLYPAGLELQLVQVLMRHGERTPITGRFQNAGLSPFWPYCASLKQFKSAVLVDDQDPGVAGVGEGGGGAATKPMGTFEWNKRLETFGKNDEAVLATGKAGQLDSLCDMGMLTDPGRLTTLRLGQRLRKLYVDRLGYLPKTVGADDVDRLFQLRTTPVPRALESMQQAFTGLYPERENEKGQPLTIISRAMADETLFPNDYNCRRFAAVSRAFAQRAAERWNDTEELAYVTKKIGRWLPPNSPRVAVDGKPRLSGVMDTVNATLAHGPETRLPEEFYDKQSRRNIEKAALEEWFAGYLESVEYRALGIGSLMGDLTARMVAQAETHGTSGHNGLFRFGLSGCHDTTLAAVLSSLGHKMPNWPPFTSHMAVELFKKSAPDAAASSSSSSSGWTALLPSFLTGSPSSSIGRKPTPELTNGEKQKLAGYYVRIRYNDEVVSVPGCKPVGKHLDGDESFCTLEAFKAIVDKFTPRNWKEDCRANLDAPAIPSKPEPAGF</sequence>
<dbReference type="OMA" id="SWPPFTS"/>
<dbReference type="eggNOG" id="KOG3720">
    <property type="taxonomic scope" value="Eukaryota"/>
</dbReference>
<dbReference type="Pfam" id="PF00328">
    <property type="entry name" value="His_Phos_2"/>
    <property type="match status" value="1"/>
</dbReference>
<dbReference type="HOGENOM" id="CLU_030431_3_1_1"/>
<dbReference type="OrthoDB" id="10257284at2759"/>
<dbReference type="EC" id="3.1.3.8" evidence="2"/>
<keyword evidence="3" id="KW-0378">Hydrolase</keyword>
<comment type="similarity">
    <text evidence="1">Belongs to the histidine acid phosphatase family.</text>
</comment>
<protein>
    <recommendedName>
        <fullName evidence="2">3-phytase</fullName>
        <ecNumber evidence="2">3.1.3.8</ecNumber>
    </recommendedName>
</protein>
<organism evidence="4 5">
    <name type="scientific">Ophiostoma piceae (strain UAMH 11346)</name>
    <name type="common">Sap stain fungus</name>
    <dbReference type="NCBI Taxonomy" id="1262450"/>
    <lineage>
        <taxon>Eukaryota</taxon>
        <taxon>Fungi</taxon>
        <taxon>Dikarya</taxon>
        <taxon>Ascomycota</taxon>
        <taxon>Pezizomycotina</taxon>
        <taxon>Sordariomycetes</taxon>
        <taxon>Sordariomycetidae</taxon>
        <taxon>Ophiostomatales</taxon>
        <taxon>Ophiostomataceae</taxon>
        <taxon>Ophiostoma</taxon>
    </lineage>
</organism>
<evidence type="ECO:0000313" key="4">
    <source>
        <dbReference type="EMBL" id="EPE08825.1"/>
    </source>
</evidence>
<evidence type="ECO:0000256" key="2">
    <source>
        <dbReference type="ARBA" id="ARBA00012632"/>
    </source>
</evidence>
<dbReference type="InterPro" id="IPR050645">
    <property type="entry name" value="Histidine_acid_phosphatase"/>
</dbReference>
<dbReference type="InterPro" id="IPR033379">
    <property type="entry name" value="Acid_Pase_AS"/>
</dbReference>